<feature type="non-terminal residue" evidence="1">
    <location>
        <position position="1"/>
    </location>
</feature>
<protein>
    <submittedName>
        <fullName evidence="1">Uncharacterized protein</fullName>
    </submittedName>
</protein>
<feature type="non-terminal residue" evidence="1">
    <location>
        <position position="63"/>
    </location>
</feature>
<dbReference type="Proteomes" id="UP000479710">
    <property type="component" value="Unassembled WGS sequence"/>
</dbReference>
<name>A0A6G1CVX1_9ORYZ</name>
<accession>A0A6G1CVX1</accession>
<dbReference type="EMBL" id="SPHZ02000008">
    <property type="protein sequence ID" value="KAF0904054.1"/>
    <property type="molecule type" value="Genomic_DNA"/>
</dbReference>
<proteinExistence type="predicted"/>
<organism evidence="1 2">
    <name type="scientific">Oryza meyeriana var. granulata</name>
    <dbReference type="NCBI Taxonomy" id="110450"/>
    <lineage>
        <taxon>Eukaryota</taxon>
        <taxon>Viridiplantae</taxon>
        <taxon>Streptophyta</taxon>
        <taxon>Embryophyta</taxon>
        <taxon>Tracheophyta</taxon>
        <taxon>Spermatophyta</taxon>
        <taxon>Magnoliopsida</taxon>
        <taxon>Liliopsida</taxon>
        <taxon>Poales</taxon>
        <taxon>Poaceae</taxon>
        <taxon>BOP clade</taxon>
        <taxon>Oryzoideae</taxon>
        <taxon>Oryzeae</taxon>
        <taxon>Oryzinae</taxon>
        <taxon>Oryza</taxon>
        <taxon>Oryza meyeriana</taxon>
    </lineage>
</organism>
<comment type="caution">
    <text evidence="1">The sequence shown here is derived from an EMBL/GenBank/DDBJ whole genome shotgun (WGS) entry which is preliminary data.</text>
</comment>
<sequence>KITEQSKKKSAALVKLAPLIARLDQITREKIHIKQSAAVKENELQEEHEKLCDEKYSMIGSLR</sequence>
<keyword evidence="2" id="KW-1185">Reference proteome</keyword>
<evidence type="ECO:0000313" key="1">
    <source>
        <dbReference type="EMBL" id="KAF0904054.1"/>
    </source>
</evidence>
<evidence type="ECO:0000313" key="2">
    <source>
        <dbReference type="Proteomes" id="UP000479710"/>
    </source>
</evidence>
<reference evidence="1 2" key="1">
    <citation type="submission" date="2019-11" db="EMBL/GenBank/DDBJ databases">
        <title>Whole genome sequence of Oryza granulata.</title>
        <authorList>
            <person name="Li W."/>
        </authorList>
    </citation>
    <scope>NUCLEOTIDE SEQUENCE [LARGE SCALE GENOMIC DNA]</scope>
    <source>
        <strain evidence="2">cv. Menghai</strain>
        <tissue evidence="1">Leaf</tissue>
    </source>
</reference>
<dbReference type="AlphaFoldDB" id="A0A6G1CVX1"/>
<gene>
    <name evidence="1" type="ORF">E2562_031733</name>
</gene>